<dbReference type="EMBL" id="GBHO01034253">
    <property type="protein sequence ID" value="JAG09351.1"/>
    <property type="molecule type" value="Transcribed_RNA"/>
</dbReference>
<feature type="non-terminal residue" evidence="1">
    <location>
        <position position="1"/>
    </location>
</feature>
<accession>A0A0A9WPI3</accession>
<protein>
    <submittedName>
        <fullName evidence="1">Uncharacterized protein</fullName>
    </submittedName>
</protein>
<evidence type="ECO:0000313" key="1">
    <source>
        <dbReference type="EMBL" id="JAG09351.1"/>
    </source>
</evidence>
<name>A0A0A9WPI3_LYGHE</name>
<organism evidence="1">
    <name type="scientific">Lygus hesperus</name>
    <name type="common">Western plant bug</name>
    <dbReference type="NCBI Taxonomy" id="30085"/>
    <lineage>
        <taxon>Eukaryota</taxon>
        <taxon>Metazoa</taxon>
        <taxon>Ecdysozoa</taxon>
        <taxon>Arthropoda</taxon>
        <taxon>Hexapoda</taxon>
        <taxon>Insecta</taxon>
        <taxon>Pterygota</taxon>
        <taxon>Neoptera</taxon>
        <taxon>Paraneoptera</taxon>
        <taxon>Hemiptera</taxon>
        <taxon>Heteroptera</taxon>
        <taxon>Panheteroptera</taxon>
        <taxon>Cimicomorpha</taxon>
        <taxon>Miridae</taxon>
        <taxon>Mirini</taxon>
        <taxon>Lygus</taxon>
    </lineage>
</organism>
<reference evidence="1" key="1">
    <citation type="journal article" date="2014" name="PLoS ONE">
        <title>Transcriptome-Based Identification of ABC Transporters in the Western Tarnished Plant Bug Lygus hesperus.</title>
        <authorList>
            <person name="Hull J.J."/>
            <person name="Chaney K."/>
            <person name="Geib S.M."/>
            <person name="Fabrick J.A."/>
            <person name="Brent C.S."/>
            <person name="Walsh D."/>
            <person name="Lavine L.C."/>
        </authorList>
    </citation>
    <scope>NUCLEOTIDE SEQUENCE</scope>
</reference>
<dbReference type="AlphaFoldDB" id="A0A0A9WPI3"/>
<feature type="non-terminal residue" evidence="1">
    <location>
        <position position="283"/>
    </location>
</feature>
<reference evidence="1" key="2">
    <citation type="submission" date="2014-07" db="EMBL/GenBank/DDBJ databases">
        <authorList>
            <person name="Hull J."/>
        </authorList>
    </citation>
    <scope>NUCLEOTIDE SEQUENCE</scope>
</reference>
<gene>
    <name evidence="1" type="ORF">CM83_91831</name>
</gene>
<proteinExistence type="predicted"/>
<sequence>SLKTPSYFKYYQNSRANPVAYGALNRDKIVLSQFFFFSLIKIFFFVEMESVVDGGSLQSNISSDSLLGQADRFLAEVNQMSSETDNLGAASIDDDDRTVIDMVVDRPVKSDLDGGKGSSGIANDLQHILNNLDKSIEDRNNSVKKQLRDISQYIGKLFDKAQSSEGKVIAVSETEKVTDEKVNQMKFTTLGDISTIDINPATNNFSSIDHDTYAITKNALDNKSIWFGDSDPDRDPRIETISSELLVSDKLNSDRASGDVIICCQDASTQVDDLDLDTQSLCN</sequence>